<organism evidence="2 3">
    <name type="scientific">Aspergillus ochraceoroseus</name>
    <dbReference type="NCBI Taxonomy" id="138278"/>
    <lineage>
        <taxon>Eukaryota</taxon>
        <taxon>Fungi</taxon>
        <taxon>Dikarya</taxon>
        <taxon>Ascomycota</taxon>
        <taxon>Pezizomycotina</taxon>
        <taxon>Eurotiomycetes</taxon>
        <taxon>Eurotiomycetidae</taxon>
        <taxon>Eurotiales</taxon>
        <taxon>Aspergillaceae</taxon>
        <taxon>Aspergillus</taxon>
        <taxon>Aspergillus subgen. Nidulantes</taxon>
    </lineage>
</organism>
<dbReference type="OrthoDB" id="5409998at2759"/>
<protein>
    <submittedName>
        <fullName evidence="2">Uncharacterized protein</fullName>
    </submittedName>
</protein>
<reference evidence="2 3" key="1">
    <citation type="submission" date="2015-02" db="EMBL/GenBank/DDBJ databases">
        <title>Draft Genome Sequences of Two Closely-Related Aflatoxigenic Aspergillus Species Obtained from the Cote d'Ivoire.</title>
        <authorList>
            <person name="Moore G.G."/>
            <person name="Beltz S.B."/>
            <person name="Mack B.M."/>
        </authorList>
    </citation>
    <scope>NUCLEOTIDE SEQUENCE [LARGE SCALE GENOMIC DNA]</scope>
    <source>
        <strain evidence="2 3">SRRC1432</strain>
    </source>
</reference>
<evidence type="ECO:0000256" key="1">
    <source>
        <dbReference type="SAM" id="MobiDB-lite"/>
    </source>
</evidence>
<dbReference type="VEuPathDB" id="FungiDB:P175DRAFT_0491127"/>
<gene>
    <name evidence="2" type="ORF">AOCH_007198</name>
</gene>
<dbReference type="EMBL" id="JYKN01001387">
    <property type="protein sequence ID" value="KKK20758.1"/>
    <property type="molecule type" value="Genomic_DNA"/>
</dbReference>
<dbReference type="Proteomes" id="UP000034947">
    <property type="component" value="Unassembled WGS sequence"/>
</dbReference>
<name>A0A0F8UMN5_9EURO</name>
<evidence type="ECO:0000313" key="2">
    <source>
        <dbReference type="EMBL" id="KKK20758.1"/>
    </source>
</evidence>
<evidence type="ECO:0000313" key="3">
    <source>
        <dbReference type="Proteomes" id="UP000034947"/>
    </source>
</evidence>
<feature type="compositionally biased region" description="Polar residues" evidence="1">
    <location>
        <begin position="116"/>
        <end position="143"/>
    </location>
</feature>
<proteinExistence type="predicted"/>
<dbReference type="AlphaFoldDB" id="A0A0F8UMN5"/>
<sequence>MATANSANPESLEVLTSMLNQTLIETGRFFRSGGSLQSRAQLKRAIPAAHEQFQCALDNLSEQIFIAKAFLERDYEVIKAKKAASRHVEDVVMEEAETKVPETVAAPEQATEAVPSESQQRQVDNSNALPQQPAANQNRQENFSVPVKEENPPDETGAHPQAVMGTEEINFDSMLNTQGANEFDLNLDFGDNTDTGNENFLSGSNFGNLGTGAGMEGENMAENAASGQNMQTGGDAFDLELQKAEVFSANPDGQFGANMEDIMPGESSFDDLFMENENMGGDGVLDGDGLMQINELDDNWFT</sequence>
<comment type="caution">
    <text evidence="2">The sequence shown here is derived from an EMBL/GenBank/DDBJ whole genome shotgun (WGS) entry which is preliminary data.</text>
</comment>
<accession>A0A0F8UMN5</accession>
<feature type="region of interest" description="Disordered" evidence="1">
    <location>
        <begin position="97"/>
        <end position="160"/>
    </location>
</feature>
<keyword evidence="3" id="KW-1185">Reference proteome</keyword>